<proteinExistence type="predicted"/>
<accession>A0ABN3TT89</accession>
<dbReference type="RefSeq" id="WP_344436045.1">
    <property type="nucleotide sequence ID" value="NZ_BAAASL010000011.1"/>
</dbReference>
<dbReference type="Gene3D" id="2.30.320.10">
    <property type="entry name" value="YwqG-like"/>
    <property type="match status" value="1"/>
</dbReference>
<evidence type="ECO:0000313" key="1">
    <source>
        <dbReference type="EMBL" id="GAA2718045.1"/>
    </source>
</evidence>
<comment type="caution">
    <text evidence="1">The sequence shown here is derived from an EMBL/GenBank/DDBJ whole genome shotgun (WGS) entry which is preliminary data.</text>
</comment>
<protein>
    <recommendedName>
        <fullName evidence="3">DUF1963 domain-containing protein</fullName>
    </recommendedName>
</protein>
<keyword evidence="2" id="KW-1185">Reference proteome</keyword>
<dbReference type="EMBL" id="BAAASL010000011">
    <property type="protein sequence ID" value="GAA2718045.1"/>
    <property type="molecule type" value="Genomic_DNA"/>
</dbReference>
<dbReference type="Proteomes" id="UP001500886">
    <property type="component" value="Unassembled WGS sequence"/>
</dbReference>
<evidence type="ECO:0008006" key="3">
    <source>
        <dbReference type="Google" id="ProtNLM"/>
    </source>
</evidence>
<evidence type="ECO:0000313" key="2">
    <source>
        <dbReference type="Proteomes" id="UP001500886"/>
    </source>
</evidence>
<organism evidence="1 2">
    <name type="scientific">Streptomyces luteosporeus</name>
    <dbReference type="NCBI Taxonomy" id="173856"/>
    <lineage>
        <taxon>Bacteria</taxon>
        <taxon>Bacillati</taxon>
        <taxon>Actinomycetota</taxon>
        <taxon>Actinomycetes</taxon>
        <taxon>Kitasatosporales</taxon>
        <taxon>Streptomycetaceae</taxon>
        <taxon>Streptomyces</taxon>
    </lineage>
</organism>
<sequence length="335" mass="36705">MTRTTPPRPLDIAAVFPELAALARTTTRLHPRPGAPAVGESSVGGPLLWPVDEAWPVCEEEHEAHRPVGLEDVRTLRRILTAGWARSCAPGEDFLTPEERETVQRISAGRPAGALAAGPVPLIPVAQLYARDVPDLFCPEGTDLLQVLWCPFDHGDAYVPAVRLRWRRAADVQAVLMDPPRPEVVGSQYYVPAPCVLHPEQVVEYPAGDDLPEELRERIHAWEDQGEDARYQYDLSVAPGWKAGGWAAWWTFTDPWPFPLSCPCGAPVEPLLTLDGAEWDGGSGSWRPVEDTDVPGLPPYPSLNGPTQISIGRGYTLQVYRCTASAEHGAVTHMQ</sequence>
<gene>
    <name evidence="1" type="ORF">GCM10010315_32800</name>
</gene>
<reference evidence="1 2" key="1">
    <citation type="journal article" date="2019" name="Int. J. Syst. Evol. Microbiol.">
        <title>The Global Catalogue of Microorganisms (GCM) 10K type strain sequencing project: providing services to taxonomists for standard genome sequencing and annotation.</title>
        <authorList>
            <consortium name="The Broad Institute Genomics Platform"/>
            <consortium name="The Broad Institute Genome Sequencing Center for Infectious Disease"/>
            <person name="Wu L."/>
            <person name="Ma J."/>
        </authorList>
    </citation>
    <scope>NUCLEOTIDE SEQUENCE [LARGE SCALE GENOMIC DNA]</scope>
    <source>
        <strain evidence="1 2">JCM 4542</strain>
    </source>
</reference>
<name>A0ABN3TT89_9ACTN</name>